<proteinExistence type="predicted"/>
<comment type="caution">
    <text evidence="2">The sequence shown here is derived from an EMBL/GenBank/DDBJ whole genome shotgun (WGS) entry which is preliminary data.</text>
</comment>
<feature type="compositionally biased region" description="Low complexity" evidence="1">
    <location>
        <begin position="40"/>
        <end position="53"/>
    </location>
</feature>
<dbReference type="SUPFAM" id="SSF52047">
    <property type="entry name" value="RNI-like"/>
    <property type="match status" value="1"/>
</dbReference>
<dbReference type="GO" id="GO:0019005">
    <property type="term" value="C:SCF ubiquitin ligase complex"/>
    <property type="evidence" value="ECO:0007669"/>
    <property type="project" value="TreeGrafter"/>
</dbReference>
<feature type="region of interest" description="Disordered" evidence="1">
    <location>
        <begin position="40"/>
        <end position="77"/>
    </location>
</feature>
<evidence type="ECO:0000313" key="3">
    <source>
        <dbReference type="Proteomes" id="UP000629468"/>
    </source>
</evidence>
<sequence length="842" mass="93061">MHPSSKGKQTDDDPPALPPLDFPDVDLDCDLAAWSSFSVGSSSYGSVSGSLSSNTQDTTLVPPPGRPSQPADDLTRHTVSRCQSLSNISDISPPSLTMPKIRVKPCTSNTRQSNLARKLLLGKRSIAALGCGTTSETRSLSAVDTVSPTRVSSPLDPSVAPWYAAPLHYDPDVIVPPPFVRPRAGTESDLIIKASRFSFKTKGRSKSSPAPFSALDVVPIAQTDIFRPLPLLRRRSYFEQILPRELQIHILQCFIQLFEDDHVNSVAEGRWTISKAVSSRHRIIGRDRGFRELLKLAIVSRSWQSLVYDGQLWSNLDLHSFPGLPNSVILRLTRFTGPFIRRLDFVGHCNLKATTLSSISKHLCLKDISFTLLTAINMQGCSNLTTPSLHDLLTHCVFLRKLCLKGLTAVNNTTCEVLGTFCTQLERLNLDRCSNMDAKGLCRLLDSLIKLRDSSCLKELRVSGLKDIDDATMRLLGKAAPRLEILDLSHARQLHDSALEAFVAVDDAFDYARPDSKVIRLNTFQIGREYSSNGYHLRRVTSLRHISLSCCIMLTDMACSNLAYAVPRLEYLEMAGVGAGLKDDGLIRLLNTTPDIRRLDLEDAIDLTDSVLSAITPPIEPSDREEDSAQPGHALEWLVVSHAGNLTDEALLALIYACPRLRVLEADDTKLSGSTLKKFVHLCQQRRASDAKVVAIDCRGVVEGVVKELGSEGVLRPRLGVRAFWARRLGYVDGKDEMCEEDLKVGYDECDPEKVIVKTFYSWQSVDAVRSAREKRRRTSSRRTGNISPDFPDDVFDSDIANGSERTGGRTRWWSPINGRSPSGRNSPAIMPDLGNDGCIIM</sequence>
<accession>A0A8H7KKN6</accession>
<feature type="region of interest" description="Disordered" evidence="1">
    <location>
        <begin position="1"/>
        <end position="23"/>
    </location>
</feature>
<dbReference type="PANTHER" id="PTHR13318">
    <property type="entry name" value="PARTNER OF PAIRED, ISOFORM B-RELATED"/>
    <property type="match status" value="1"/>
</dbReference>
<evidence type="ECO:0000256" key="1">
    <source>
        <dbReference type="SAM" id="MobiDB-lite"/>
    </source>
</evidence>
<evidence type="ECO:0000313" key="2">
    <source>
        <dbReference type="EMBL" id="KAF7784178.1"/>
    </source>
</evidence>
<dbReference type="InterPro" id="IPR032675">
    <property type="entry name" value="LRR_dom_sf"/>
</dbReference>
<dbReference type="EMBL" id="JABXXO010000001">
    <property type="protein sequence ID" value="KAF7784178.1"/>
    <property type="molecule type" value="Genomic_DNA"/>
</dbReference>
<dbReference type="InterPro" id="IPR006553">
    <property type="entry name" value="Leu-rich_rpt_Cys-con_subtyp"/>
</dbReference>
<evidence type="ECO:0008006" key="4">
    <source>
        <dbReference type="Google" id="ProtNLM"/>
    </source>
</evidence>
<organism evidence="2 3">
    <name type="scientific">Agaricus bisporus var. burnettii</name>
    <dbReference type="NCBI Taxonomy" id="192524"/>
    <lineage>
        <taxon>Eukaryota</taxon>
        <taxon>Fungi</taxon>
        <taxon>Dikarya</taxon>
        <taxon>Basidiomycota</taxon>
        <taxon>Agaricomycotina</taxon>
        <taxon>Agaricomycetes</taxon>
        <taxon>Agaricomycetidae</taxon>
        <taxon>Agaricales</taxon>
        <taxon>Agaricineae</taxon>
        <taxon>Agaricaceae</taxon>
        <taxon>Agaricus</taxon>
    </lineage>
</organism>
<gene>
    <name evidence="2" type="ORF">Agabi119p4_343</name>
</gene>
<dbReference type="Gene3D" id="3.80.10.10">
    <property type="entry name" value="Ribonuclease Inhibitor"/>
    <property type="match status" value="3"/>
</dbReference>
<reference evidence="2 3" key="1">
    <citation type="journal article" name="Sci. Rep.">
        <title>Telomere-to-telomere assembled and centromere annotated genomes of the two main subspecies of the button mushroom Agaricus bisporus reveal especially polymorphic chromosome ends.</title>
        <authorList>
            <person name="Sonnenberg A.S.M."/>
            <person name="Sedaghat-Telgerd N."/>
            <person name="Lavrijssen B."/>
            <person name="Ohm R.A."/>
            <person name="Hendrickx P.M."/>
            <person name="Scholtmeijer K."/>
            <person name="Baars J.J.P."/>
            <person name="van Peer A."/>
        </authorList>
    </citation>
    <scope>NUCLEOTIDE SEQUENCE [LARGE SCALE GENOMIC DNA]</scope>
    <source>
        <strain evidence="2 3">H119_p4</strain>
    </source>
</reference>
<dbReference type="SUPFAM" id="SSF81383">
    <property type="entry name" value="F-box domain"/>
    <property type="match status" value="1"/>
</dbReference>
<dbReference type="SMART" id="SM00367">
    <property type="entry name" value="LRR_CC"/>
    <property type="match status" value="7"/>
</dbReference>
<feature type="region of interest" description="Disordered" evidence="1">
    <location>
        <begin position="772"/>
        <end position="834"/>
    </location>
</feature>
<dbReference type="AlphaFoldDB" id="A0A8H7KKN6"/>
<dbReference type="Proteomes" id="UP000629468">
    <property type="component" value="Unassembled WGS sequence"/>
</dbReference>
<dbReference type="InterPro" id="IPR036047">
    <property type="entry name" value="F-box-like_dom_sf"/>
</dbReference>
<name>A0A8H7KKN6_AGABI</name>
<dbReference type="GO" id="GO:0031146">
    <property type="term" value="P:SCF-dependent proteasomal ubiquitin-dependent protein catabolic process"/>
    <property type="evidence" value="ECO:0007669"/>
    <property type="project" value="TreeGrafter"/>
</dbReference>
<protein>
    <recommendedName>
        <fullName evidence="4">F-box domain-containing protein</fullName>
    </recommendedName>
</protein>